<dbReference type="InterPro" id="IPR008983">
    <property type="entry name" value="Tumour_necrosis_fac-like_dom"/>
</dbReference>
<gene>
    <name evidence="4" type="ORF">CGI_10022634</name>
</gene>
<organism evidence="4">
    <name type="scientific">Magallana gigas</name>
    <name type="common">Pacific oyster</name>
    <name type="synonym">Crassostrea gigas</name>
    <dbReference type="NCBI Taxonomy" id="29159"/>
    <lineage>
        <taxon>Eukaryota</taxon>
        <taxon>Metazoa</taxon>
        <taxon>Spiralia</taxon>
        <taxon>Lophotrochozoa</taxon>
        <taxon>Mollusca</taxon>
        <taxon>Bivalvia</taxon>
        <taxon>Autobranchia</taxon>
        <taxon>Pteriomorphia</taxon>
        <taxon>Ostreida</taxon>
        <taxon>Ostreoidea</taxon>
        <taxon>Ostreidae</taxon>
        <taxon>Magallana</taxon>
    </lineage>
</organism>
<dbReference type="Pfam" id="PF00386">
    <property type="entry name" value="C1q"/>
    <property type="match status" value="1"/>
</dbReference>
<comment type="subcellular location">
    <subcellularLocation>
        <location evidence="1">Secreted</location>
    </subcellularLocation>
</comment>
<dbReference type="PANTHER" id="PTHR22923">
    <property type="entry name" value="CEREBELLIN-RELATED"/>
    <property type="match status" value="1"/>
</dbReference>
<evidence type="ECO:0000256" key="2">
    <source>
        <dbReference type="ARBA" id="ARBA00022525"/>
    </source>
</evidence>
<dbReference type="HOGENOM" id="CLU_919037_0_0_1"/>
<keyword evidence="2" id="KW-0964">Secreted</keyword>
<dbReference type="SUPFAM" id="SSF49842">
    <property type="entry name" value="TNF-like"/>
    <property type="match status" value="1"/>
</dbReference>
<name>K1PU73_MAGGI</name>
<dbReference type="SMART" id="SM00110">
    <property type="entry name" value="C1Q"/>
    <property type="match status" value="1"/>
</dbReference>
<dbReference type="GO" id="GO:0005576">
    <property type="term" value="C:extracellular region"/>
    <property type="evidence" value="ECO:0007669"/>
    <property type="project" value="UniProtKB-SubCell"/>
</dbReference>
<accession>K1PU73</accession>
<dbReference type="PRINTS" id="PR00007">
    <property type="entry name" value="COMPLEMNTC1Q"/>
</dbReference>
<dbReference type="PANTHER" id="PTHR22923:SF116">
    <property type="entry name" value="C1Q DOMAIN-CONTAINING PROTEIN"/>
    <property type="match status" value="1"/>
</dbReference>
<dbReference type="InParanoid" id="K1PU73"/>
<dbReference type="InterPro" id="IPR050822">
    <property type="entry name" value="Cerebellin_Synaptic_Org"/>
</dbReference>
<protein>
    <submittedName>
        <fullName evidence="4">Caprin-2</fullName>
    </submittedName>
</protein>
<proteinExistence type="predicted"/>
<evidence type="ECO:0000256" key="1">
    <source>
        <dbReference type="ARBA" id="ARBA00004613"/>
    </source>
</evidence>
<dbReference type="PROSITE" id="PS50871">
    <property type="entry name" value="C1Q"/>
    <property type="match status" value="1"/>
</dbReference>
<dbReference type="InterPro" id="IPR001073">
    <property type="entry name" value="C1q_dom"/>
</dbReference>
<reference evidence="4" key="1">
    <citation type="journal article" date="2012" name="Nature">
        <title>The oyster genome reveals stress adaptation and complexity of shell formation.</title>
        <authorList>
            <person name="Zhang G."/>
            <person name="Fang X."/>
            <person name="Guo X."/>
            <person name="Li L."/>
            <person name="Luo R."/>
            <person name="Xu F."/>
            <person name="Yang P."/>
            <person name="Zhang L."/>
            <person name="Wang X."/>
            <person name="Qi H."/>
            <person name="Xiong Z."/>
            <person name="Que H."/>
            <person name="Xie Y."/>
            <person name="Holland P.W."/>
            <person name="Paps J."/>
            <person name="Zhu Y."/>
            <person name="Wu F."/>
            <person name="Chen Y."/>
            <person name="Wang J."/>
            <person name="Peng C."/>
            <person name="Meng J."/>
            <person name="Yang L."/>
            <person name="Liu J."/>
            <person name="Wen B."/>
            <person name="Zhang N."/>
            <person name="Huang Z."/>
            <person name="Zhu Q."/>
            <person name="Feng Y."/>
            <person name="Mount A."/>
            <person name="Hedgecock D."/>
            <person name="Xu Z."/>
            <person name="Liu Y."/>
            <person name="Domazet-Loso T."/>
            <person name="Du Y."/>
            <person name="Sun X."/>
            <person name="Zhang S."/>
            <person name="Liu B."/>
            <person name="Cheng P."/>
            <person name="Jiang X."/>
            <person name="Li J."/>
            <person name="Fan D."/>
            <person name="Wang W."/>
            <person name="Fu W."/>
            <person name="Wang T."/>
            <person name="Wang B."/>
            <person name="Zhang J."/>
            <person name="Peng Z."/>
            <person name="Li Y."/>
            <person name="Li N."/>
            <person name="Wang J."/>
            <person name="Chen M."/>
            <person name="He Y."/>
            <person name="Tan F."/>
            <person name="Song X."/>
            <person name="Zheng Q."/>
            <person name="Huang R."/>
            <person name="Yang H."/>
            <person name="Du X."/>
            <person name="Chen L."/>
            <person name="Yang M."/>
            <person name="Gaffney P.M."/>
            <person name="Wang S."/>
            <person name="Luo L."/>
            <person name="She Z."/>
            <person name="Ming Y."/>
            <person name="Huang W."/>
            <person name="Zhang S."/>
            <person name="Huang B."/>
            <person name="Zhang Y."/>
            <person name="Qu T."/>
            <person name="Ni P."/>
            <person name="Miao G."/>
            <person name="Wang J."/>
            <person name="Wang Q."/>
            <person name="Steinberg C.E."/>
            <person name="Wang H."/>
            <person name="Li N."/>
            <person name="Qian L."/>
            <person name="Zhang G."/>
            <person name="Li Y."/>
            <person name="Yang H."/>
            <person name="Liu X."/>
            <person name="Wang J."/>
            <person name="Yin Y."/>
            <person name="Wang J."/>
        </authorList>
    </citation>
    <scope>NUCLEOTIDE SEQUENCE [LARGE SCALE GENOMIC DNA]</scope>
    <source>
        <strain evidence="4">05x7-T-G4-1.051#20</strain>
    </source>
</reference>
<keyword evidence="3" id="KW-0732">Signal</keyword>
<dbReference type="Gene3D" id="2.60.120.40">
    <property type="match status" value="1"/>
</dbReference>
<evidence type="ECO:0000256" key="3">
    <source>
        <dbReference type="ARBA" id="ARBA00022729"/>
    </source>
</evidence>
<dbReference type="EMBL" id="JH816091">
    <property type="protein sequence ID" value="EKC27852.1"/>
    <property type="molecule type" value="Genomic_DNA"/>
</dbReference>
<sequence length="303" mass="34756">MVCLERMKKDLGLDSATLDKFVEFQFGQTRYMYPLWCSLWLLFHLAWVIVEIYWWGTEDVTSELWPVYLTNWGYVVLLLYLMTDFVISIYVRFISNTRVASISEPADLESRLQVLEVTFKKQEIENRELKEEVRSLKTDNRQILIQLALMSGATRGNRHVLTQRLLHQDSPIDGIGFYAYMSKDEPDPRGHHTLIYDVTQTNLGNGYNRNTGVFTAPRDGLYSFTWSTRVQCSLAHTTDLIINERIMGSTYAYCGYNTVTGHVVAIVNQGDVIFVRTHSTSPGQGAIKSNEFGRSAFSGFLIQ</sequence>
<dbReference type="AlphaFoldDB" id="K1PU73"/>
<evidence type="ECO:0000313" key="4">
    <source>
        <dbReference type="EMBL" id="EKC27852.1"/>
    </source>
</evidence>